<dbReference type="InterPro" id="IPR012869">
    <property type="entry name" value="RHH_5"/>
</dbReference>
<name>A0ABR9UUG7_9CHRO</name>
<dbReference type="InterPro" id="IPR010985">
    <property type="entry name" value="Ribbon_hlx_hlx"/>
</dbReference>
<dbReference type="InterPro" id="IPR013321">
    <property type="entry name" value="Arc_rbn_hlx_hlx"/>
</dbReference>
<dbReference type="Gene3D" id="1.10.1220.10">
    <property type="entry name" value="Met repressor-like"/>
    <property type="match status" value="1"/>
</dbReference>
<dbReference type="SUPFAM" id="SSF47598">
    <property type="entry name" value="Ribbon-helix-helix"/>
    <property type="match status" value="1"/>
</dbReference>
<sequence length="80" mass="9273">MANLSLRDVPEDLYQRIKEIADRQRRSVNQQIIVLLEQSLQQKRSRVEVLASIDQRNATIAKRVGITPDSAEMIAEDRQR</sequence>
<dbReference type="Pfam" id="PF07878">
    <property type="entry name" value="RHH_5"/>
    <property type="match status" value="1"/>
</dbReference>
<comment type="caution">
    <text evidence="2">The sequence shown here is derived from an EMBL/GenBank/DDBJ whole genome shotgun (WGS) entry which is preliminary data.</text>
</comment>
<evidence type="ECO:0000259" key="1">
    <source>
        <dbReference type="Pfam" id="PF07878"/>
    </source>
</evidence>
<evidence type="ECO:0000313" key="3">
    <source>
        <dbReference type="Proteomes" id="UP000651156"/>
    </source>
</evidence>
<proteinExistence type="predicted"/>
<keyword evidence="3" id="KW-1185">Reference proteome</keyword>
<accession>A0ABR9UUG7</accession>
<dbReference type="EMBL" id="JADEWN010000042">
    <property type="protein sequence ID" value="MBE9191932.1"/>
    <property type="molecule type" value="Genomic_DNA"/>
</dbReference>
<protein>
    <submittedName>
        <fullName evidence="2">Arc family DNA-binding protein</fullName>
    </submittedName>
</protein>
<dbReference type="RefSeq" id="WP_193933245.1">
    <property type="nucleotide sequence ID" value="NZ_CAWPMZ010000075.1"/>
</dbReference>
<dbReference type="Proteomes" id="UP000651156">
    <property type="component" value="Unassembled WGS sequence"/>
</dbReference>
<dbReference type="GO" id="GO:0003677">
    <property type="term" value="F:DNA binding"/>
    <property type="evidence" value="ECO:0007669"/>
    <property type="project" value="UniProtKB-KW"/>
</dbReference>
<feature type="domain" description="CopG-like ribbon-helix-helix" evidence="1">
    <location>
        <begin position="9"/>
        <end position="43"/>
    </location>
</feature>
<organism evidence="2 3">
    <name type="scientific">Gloeocapsopsis crepidinum LEGE 06123</name>
    <dbReference type="NCBI Taxonomy" id="588587"/>
    <lineage>
        <taxon>Bacteria</taxon>
        <taxon>Bacillati</taxon>
        <taxon>Cyanobacteriota</taxon>
        <taxon>Cyanophyceae</taxon>
        <taxon>Oscillatoriophycideae</taxon>
        <taxon>Chroococcales</taxon>
        <taxon>Chroococcaceae</taxon>
        <taxon>Gloeocapsopsis</taxon>
    </lineage>
</organism>
<reference evidence="2 3" key="1">
    <citation type="submission" date="2020-10" db="EMBL/GenBank/DDBJ databases">
        <authorList>
            <person name="Castelo-Branco R."/>
            <person name="Eusebio N."/>
            <person name="Adriana R."/>
            <person name="Vieira A."/>
            <person name="Brugerolle De Fraissinette N."/>
            <person name="Rezende De Castro R."/>
            <person name="Schneider M.P."/>
            <person name="Vasconcelos V."/>
            <person name="Leao P.N."/>
        </authorList>
    </citation>
    <scope>NUCLEOTIDE SEQUENCE [LARGE SCALE GENOMIC DNA]</scope>
    <source>
        <strain evidence="2 3">LEGE 06123</strain>
    </source>
</reference>
<gene>
    <name evidence="2" type="ORF">IQ230_16550</name>
</gene>
<evidence type="ECO:0000313" key="2">
    <source>
        <dbReference type="EMBL" id="MBE9191932.1"/>
    </source>
</evidence>
<keyword evidence="2" id="KW-0238">DNA-binding</keyword>